<evidence type="ECO:0000313" key="2">
    <source>
        <dbReference type="Proteomes" id="UP000000304"/>
    </source>
</evidence>
<gene>
    <name evidence="1" type="primary">Dsim\GD21852</name>
    <name evidence="1" type="ORF">Dsim_GD21852</name>
</gene>
<sequence length="94" mass="11247">MVNRNGMIYEIKLDPKSWIAEDDDEDAREKRDERFFVVWHKYIVSGSFSFGFSLNFISSSDLQLHLEIFVEIEEENWQEAADKKPHRRRQKLGP</sequence>
<dbReference type="Proteomes" id="UP000000304">
    <property type="component" value="Chromosome 2L"/>
</dbReference>
<name>B4Q8C7_DROSI</name>
<proteinExistence type="predicted"/>
<protein>
    <submittedName>
        <fullName evidence="1">GD21852</fullName>
    </submittedName>
</protein>
<dbReference type="AlphaFoldDB" id="B4Q8C7"/>
<dbReference type="EMBL" id="CM000361">
    <property type="protein sequence ID" value="EDX05337.1"/>
    <property type="molecule type" value="Genomic_DNA"/>
</dbReference>
<evidence type="ECO:0000313" key="1">
    <source>
        <dbReference type="EMBL" id="EDX05337.1"/>
    </source>
</evidence>
<organism evidence="1 2">
    <name type="scientific">Drosophila simulans</name>
    <name type="common">Fruit fly</name>
    <dbReference type="NCBI Taxonomy" id="7240"/>
    <lineage>
        <taxon>Eukaryota</taxon>
        <taxon>Metazoa</taxon>
        <taxon>Ecdysozoa</taxon>
        <taxon>Arthropoda</taxon>
        <taxon>Hexapoda</taxon>
        <taxon>Insecta</taxon>
        <taxon>Pterygota</taxon>
        <taxon>Neoptera</taxon>
        <taxon>Endopterygota</taxon>
        <taxon>Diptera</taxon>
        <taxon>Brachycera</taxon>
        <taxon>Muscomorpha</taxon>
        <taxon>Ephydroidea</taxon>
        <taxon>Drosophilidae</taxon>
        <taxon>Drosophila</taxon>
        <taxon>Sophophora</taxon>
    </lineage>
</organism>
<reference evidence="1 2" key="1">
    <citation type="journal article" date="2007" name="Nature">
        <title>Evolution of genes and genomes on the Drosophila phylogeny.</title>
        <authorList>
            <consortium name="Drosophila 12 Genomes Consortium"/>
            <person name="Clark A.G."/>
            <person name="Eisen M.B."/>
            <person name="Smith D.R."/>
            <person name="Bergman C.M."/>
            <person name="Oliver B."/>
            <person name="Markow T.A."/>
            <person name="Kaufman T.C."/>
            <person name="Kellis M."/>
            <person name="Gelbart W."/>
            <person name="Iyer V.N."/>
            <person name="Pollard D.A."/>
            <person name="Sackton T.B."/>
            <person name="Larracuente A.M."/>
            <person name="Singh N.D."/>
            <person name="Abad J.P."/>
            <person name="Abt D.N."/>
            <person name="Adryan B."/>
            <person name="Aguade M."/>
            <person name="Akashi H."/>
            <person name="Anderson W.W."/>
            <person name="Aquadro C.F."/>
            <person name="Ardell D.H."/>
            <person name="Arguello R."/>
            <person name="Artieri C.G."/>
            <person name="Barbash D.A."/>
            <person name="Barker D."/>
            <person name="Barsanti P."/>
            <person name="Batterham P."/>
            <person name="Batzoglou S."/>
            <person name="Begun D."/>
            <person name="Bhutkar A."/>
            <person name="Blanco E."/>
            <person name="Bosak S.A."/>
            <person name="Bradley R.K."/>
            <person name="Brand A.D."/>
            <person name="Brent M.R."/>
            <person name="Brooks A.N."/>
            <person name="Brown R.H."/>
            <person name="Butlin R.K."/>
            <person name="Caggese C."/>
            <person name="Calvi B.R."/>
            <person name="Bernardo de Carvalho A."/>
            <person name="Caspi A."/>
            <person name="Castrezana S."/>
            <person name="Celniker S.E."/>
            <person name="Chang J.L."/>
            <person name="Chapple C."/>
            <person name="Chatterji S."/>
            <person name="Chinwalla A."/>
            <person name="Civetta A."/>
            <person name="Clifton S.W."/>
            <person name="Comeron J.M."/>
            <person name="Costello J.C."/>
            <person name="Coyne J.A."/>
            <person name="Daub J."/>
            <person name="David R.G."/>
            <person name="Delcher A.L."/>
            <person name="Delehaunty K."/>
            <person name="Do C.B."/>
            <person name="Ebling H."/>
            <person name="Edwards K."/>
            <person name="Eickbush T."/>
            <person name="Evans J.D."/>
            <person name="Filipski A."/>
            <person name="Findeiss S."/>
            <person name="Freyhult E."/>
            <person name="Fulton L."/>
            <person name="Fulton R."/>
            <person name="Garcia A.C."/>
            <person name="Gardiner A."/>
            <person name="Garfield D.A."/>
            <person name="Garvin B.E."/>
            <person name="Gibson G."/>
            <person name="Gilbert D."/>
            <person name="Gnerre S."/>
            <person name="Godfrey J."/>
            <person name="Good R."/>
            <person name="Gotea V."/>
            <person name="Gravely B."/>
            <person name="Greenberg A.J."/>
            <person name="Griffiths-Jones S."/>
            <person name="Gross S."/>
            <person name="Guigo R."/>
            <person name="Gustafson E.A."/>
            <person name="Haerty W."/>
            <person name="Hahn M.W."/>
            <person name="Halligan D.L."/>
            <person name="Halpern A.L."/>
            <person name="Halter G.M."/>
            <person name="Han M.V."/>
            <person name="Heger A."/>
            <person name="Hillier L."/>
            <person name="Hinrichs A.S."/>
            <person name="Holmes I."/>
            <person name="Hoskins R.A."/>
            <person name="Hubisz M.J."/>
            <person name="Hultmark D."/>
            <person name="Huntley M.A."/>
            <person name="Jaffe D.B."/>
            <person name="Jagadeeshan S."/>
            <person name="Jeck W.R."/>
            <person name="Johnson J."/>
            <person name="Jones C.D."/>
            <person name="Jordan W.C."/>
            <person name="Karpen G.H."/>
            <person name="Kataoka E."/>
            <person name="Keightley P.D."/>
            <person name="Kheradpour P."/>
            <person name="Kirkness E.F."/>
            <person name="Koerich L.B."/>
            <person name="Kristiansen K."/>
            <person name="Kudrna D."/>
            <person name="Kulathinal R.J."/>
            <person name="Kumar S."/>
            <person name="Kwok R."/>
            <person name="Lander E."/>
            <person name="Langley C.H."/>
            <person name="Lapoint R."/>
            <person name="Lazzaro B.P."/>
            <person name="Lee S.J."/>
            <person name="Levesque L."/>
            <person name="Li R."/>
            <person name="Lin C.F."/>
            <person name="Lin M.F."/>
            <person name="Lindblad-Toh K."/>
            <person name="Llopart A."/>
            <person name="Long M."/>
            <person name="Low L."/>
            <person name="Lozovsky E."/>
            <person name="Lu J."/>
            <person name="Luo M."/>
            <person name="Machado C.A."/>
            <person name="Makalowski W."/>
            <person name="Marzo M."/>
            <person name="Matsuda M."/>
            <person name="Matzkin L."/>
            <person name="McAllister B."/>
            <person name="McBride C.S."/>
            <person name="McKernan B."/>
            <person name="McKernan K."/>
            <person name="Mendez-Lago M."/>
            <person name="Minx P."/>
            <person name="Mollenhauer M.U."/>
            <person name="Montooth K."/>
            <person name="Mount S.M."/>
            <person name="Mu X."/>
            <person name="Myers E."/>
            <person name="Negre B."/>
            <person name="Newfeld S."/>
            <person name="Nielsen R."/>
            <person name="Noor M.A."/>
            <person name="O'Grady P."/>
            <person name="Pachter L."/>
            <person name="Papaceit M."/>
            <person name="Parisi M.J."/>
            <person name="Parisi M."/>
            <person name="Parts L."/>
            <person name="Pedersen J.S."/>
            <person name="Pesole G."/>
            <person name="Phillippy A.M."/>
            <person name="Ponting C.P."/>
            <person name="Pop M."/>
            <person name="Porcelli D."/>
            <person name="Powell J.R."/>
            <person name="Prohaska S."/>
            <person name="Pruitt K."/>
            <person name="Puig M."/>
            <person name="Quesneville H."/>
            <person name="Ram K.R."/>
            <person name="Rand D."/>
            <person name="Rasmussen M.D."/>
            <person name="Reed L.K."/>
            <person name="Reenan R."/>
            <person name="Reily A."/>
            <person name="Remington K.A."/>
            <person name="Rieger T.T."/>
            <person name="Ritchie M.G."/>
            <person name="Robin C."/>
            <person name="Rogers Y.H."/>
            <person name="Rohde C."/>
            <person name="Rozas J."/>
            <person name="Rubenfield M.J."/>
            <person name="Ruiz A."/>
            <person name="Russo S."/>
            <person name="Salzberg S.L."/>
            <person name="Sanchez-Gracia A."/>
            <person name="Saranga D.J."/>
            <person name="Sato H."/>
            <person name="Schaeffer S.W."/>
            <person name="Schatz M.C."/>
            <person name="Schlenke T."/>
            <person name="Schwartz R."/>
            <person name="Segarra C."/>
            <person name="Singh R.S."/>
            <person name="Sirot L."/>
            <person name="Sirota M."/>
            <person name="Sisneros N.B."/>
            <person name="Smith C.D."/>
            <person name="Smith T.F."/>
            <person name="Spieth J."/>
            <person name="Stage D.E."/>
            <person name="Stark A."/>
            <person name="Stephan W."/>
            <person name="Strausberg R.L."/>
            <person name="Strempel S."/>
            <person name="Sturgill D."/>
            <person name="Sutton G."/>
            <person name="Sutton G.G."/>
            <person name="Tao W."/>
            <person name="Teichmann S."/>
            <person name="Tobari Y.N."/>
            <person name="Tomimura Y."/>
            <person name="Tsolas J.M."/>
            <person name="Valente V.L."/>
            <person name="Venter E."/>
            <person name="Venter J.C."/>
            <person name="Vicario S."/>
            <person name="Vieira F.G."/>
            <person name="Vilella A.J."/>
            <person name="Villasante A."/>
            <person name="Walenz B."/>
            <person name="Wang J."/>
            <person name="Wasserman M."/>
            <person name="Watts T."/>
            <person name="Wilson D."/>
            <person name="Wilson R.K."/>
            <person name="Wing R.A."/>
            <person name="Wolfner M.F."/>
            <person name="Wong A."/>
            <person name="Wong G.K."/>
            <person name="Wu C.I."/>
            <person name="Wu G."/>
            <person name="Yamamoto D."/>
            <person name="Yang H.P."/>
            <person name="Yang S.P."/>
            <person name="Yorke J.A."/>
            <person name="Yoshida K."/>
            <person name="Zdobnov E."/>
            <person name="Zhang P."/>
            <person name="Zhang Y."/>
            <person name="Zimin A.V."/>
            <person name="Baldwin J."/>
            <person name="Abdouelleil A."/>
            <person name="Abdulkadir J."/>
            <person name="Abebe A."/>
            <person name="Abera B."/>
            <person name="Abreu J."/>
            <person name="Acer S.C."/>
            <person name="Aftuck L."/>
            <person name="Alexander A."/>
            <person name="An P."/>
            <person name="Anderson E."/>
            <person name="Anderson S."/>
            <person name="Arachi H."/>
            <person name="Azer M."/>
            <person name="Bachantsang P."/>
            <person name="Barry A."/>
            <person name="Bayul T."/>
            <person name="Berlin A."/>
            <person name="Bessette D."/>
            <person name="Bloom T."/>
            <person name="Blye J."/>
            <person name="Boguslavskiy L."/>
            <person name="Bonnet C."/>
            <person name="Boukhgalter B."/>
            <person name="Bourzgui I."/>
            <person name="Brown A."/>
            <person name="Cahill P."/>
            <person name="Channer S."/>
            <person name="Cheshatsang Y."/>
            <person name="Chuda L."/>
            <person name="Citroen M."/>
            <person name="Collymore A."/>
            <person name="Cooke P."/>
            <person name="Costello M."/>
            <person name="D'Aco K."/>
            <person name="Daza R."/>
            <person name="De Haan G."/>
            <person name="DeGray S."/>
            <person name="DeMaso C."/>
            <person name="Dhargay N."/>
            <person name="Dooley K."/>
            <person name="Dooley E."/>
            <person name="Doricent M."/>
            <person name="Dorje P."/>
            <person name="Dorjee K."/>
            <person name="Dupes A."/>
            <person name="Elong R."/>
            <person name="Falk J."/>
            <person name="Farina A."/>
            <person name="Faro S."/>
            <person name="Ferguson D."/>
            <person name="Fisher S."/>
            <person name="Foley C.D."/>
            <person name="Franke A."/>
            <person name="Friedrich D."/>
            <person name="Gadbois L."/>
            <person name="Gearin G."/>
            <person name="Gearin C.R."/>
            <person name="Giannoukos G."/>
            <person name="Goode T."/>
            <person name="Graham J."/>
            <person name="Grandbois E."/>
            <person name="Grewal S."/>
            <person name="Gyaltsen K."/>
            <person name="Hafez N."/>
            <person name="Hagos B."/>
            <person name="Hall J."/>
            <person name="Henson C."/>
            <person name="Hollinger A."/>
            <person name="Honan T."/>
            <person name="Huard M.D."/>
            <person name="Hughes L."/>
            <person name="Hurhula B."/>
            <person name="Husby M.E."/>
            <person name="Kamat A."/>
            <person name="Kanga B."/>
            <person name="Kashin S."/>
            <person name="Khazanovich D."/>
            <person name="Kisner P."/>
            <person name="Lance K."/>
            <person name="Lara M."/>
            <person name="Lee W."/>
            <person name="Lennon N."/>
            <person name="Letendre F."/>
            <person name="LeVine R."/>
            <person name="Lipovsky A."/>
            <person name="Liu X."/>
            <person name="Liu J."/>
            <person name="Liu S."/>
            <person name="Lokyitsang T."/>
            <person name="Lokyitsang Y."/>
            <person name="Lubonja R."/>
            <person name="Lui A."/>
            <person name="MacDonald P."/>
            <person name="Magnisalis V."/>
            <person name="Maru K."/>
            <person name="Matthews C."/>
            <person name="McCusker W."/>
            <person name="McDonough S."/>
            <person name="Mehta T."/>
            <person name="Meldrim J."/>
            <person name="Meneus L."/>
            <person name="Mihai O."/>
            <person name="Mihalev A."/>
            <person name="Mihova T."/>
            <person name="Mittelman R."/>
            <person name="Mlenga V."/>
            <person name="Montmayeur A."/>
            <person name="Mulrain L."/>
            <person name="Navidi A."/>
            <person name="Naylor J."/>
            <person name="Negash T."/>
            <person name="Nguyen T."/>
            <person name="Nguyen N."/>
            <person name="Nicol R."/>
            <person name="Norbu C."/>
            <person name="Norbu N."/>
            <person name="Novod N."/>
            <person name="O'Neill B."/>
            <person name="Osman S."/>
            <person name="Markiewicz E."/>
            <person name="Oyono O.L."/>
            <person name="Patti C."/>
            <person name="Phunkhang P."/>
            <person name="Pierre F."/>
            <person name="Priest M."/>
            <person name="Raghuraman S."/>
            <person name="Rege F."/>
            <person name="Reyes R."/>
            <person name="Rise C."/>
            <person name="Rogov P."/>
            <person name="Ross K."/>
            <person name="Ryan E."/>
            <person name="Settipalli S."/>
            <person name="Shea T."/>
            <person name="Sherpa N."/>
            <person name="Shi L."/>
            <person name="Shih D."/>
            <person name="Sparrow T."/>
            <person name="Spaulding J."/>
            <person name="Stalker J."/>
            <person name="Stange-Thomann N."/>
            <person name="Stavropoulos S."/>
            <person name="Stone C."/>
            <person name="Strader C."/>
            <person name="Tesfaye S."/>
            <person name="Thomson T."/>
            <person name="Thoulutsang Y."/>
            <person name="Thoulutsang D."/>
            <person name="Topham K."/>
            <person name="Topping I."/>
            <person name="Tsamla T."/>
            <person name="Vassiliev H."/>
            <person name="Vo A."/>
            <person name="Wangchuk T."/>
            <person name="Wangdi T."/>
            <person name="Weiand M."/>
            <person name="Wilkinson J."/>
            <person name="Wilson A."/>
            <person name="Yadav S."/>
            <person name="Young G."/>
            <person name="Yu Q."/>
            <person name="Zembek L."/>
            <person name="Zhong D."/>
            <person name="Zimmer A."/>
            <person name="Zwirko Z."/>
            <person name="Jaffe D.B."/>
            <person name="Alvarez P."/>
            <person name="Brockman W."/>
            <person name="Butler J."/>
            <person name="Chin C."/>
            <person name="Gnerre S."/>
            <person name="Grabherr M."/>
            <person name="Kleber M."/>
            <person name="Mauceli E."/>
            <person name="MacCallum I."/>
        </authorList>
    </citation>
    <scope>NUCLEOTIDE SEQUENCE [LARGE SCALE GENOMIC DNA]</scope>
    <source>
        <strain evidence="2">white501</strain>
    </source>
</reference>
<dbReference type="HOGENOM" id="CLU_2388567_0_0_1"/>
<accession>B4Q8C7</accession>
<keyword evidence="2" id="KW-1185">Reference proteome</keyword>